<dbReference type="OrthoDB" id="8963340at2759"/>
<feature type="region of interest" description="Disordered" evidence="1">
    <location>
        <begin position="288"/>
        <end position="322"/>
    </location>
</feature>
<accession>A0A3P7IER5</accession>
<evidence type="ECO:0000313" key="3">
    <source>
        <dbReference type="Proteomes" id="UP000270094"/>
    </source>
</evidence>
<organism evidence="2 3">
    <name type="scientific">Strongylus vulgaris</name>
    <name type="common">Blood worm</name>
    <dbReference type="NCBI Taxonomy" id="40348"/>
    <lineage>
        <taxon>Eukaryota</taxon>
        <taxon>Metazoa</taxon>
        <taxon>Ecdysozoa</taxon>
        <taxon>Nematoda</taxon>
        <taxon>Chromadorea</taxon>
        <taxon>Rhabditida</taxon>
        <taxon>Rhabditina</taxon>
        <taxon>Rhabditomorpha</taxon>
        <taxon>Strongyloidea</taxon>
        <taxon>Strongylidae</taxon>
        <taxon>Strongylus</taxon>
    </lineage>
</organism>
<dbReference type="EMBL" id="UYYB01000313">
    <property type="protein sequence ID" value="VDM65219.1"/>
    <property type="molecule type" value="Genomic_DNA"/>
</dbReference>
<gene>
    <name evidence="2" type="ORF">SVUK_LOCUS217</name>
</gene>
<keyword evidence="3" id="KW-1185">Reference proteome</keyword>
<proteinExistence type="predicted"/>
<dbReference type="AlphaFoldDB" id="A0A3P7IER5"/>
<dbReference type="Proteomes" id="UP000270094">
    <property type="component" value="Unassembled WGS sequence"/>
</dbReference>
<name>A0A3P7IER5_STRVU</name>
<evidence type="ECO:0000313" key="2">
    <source>
        <dbReference type="EMBL" id="VDM65219.1"/>
    </source>
</evidence>
<feature type="compositionally biased region" description="Basic residues" evidence="1">
    <location>
        <begin position="299"/>
        <end position="310"/>
    </location>
</feature>
<sequence length="322" mass="36162">MVVTEDVAGRVHFEYRELLGSSCRKWFDRPSITTRTRHLSRGCPSFPNPAHLTAYLPSPLLSKNYEYERYDNVTPEPQYLNPYQLFYEPAHLLPGSSSSEYRTPSPYRTACHINVPVMERSVYYYSQDDDSQLSDDKGSNEEHSLVPVSCGEHVFSFVQGLHGKYPDLDVEVTSQTASVSCAPARKEYPRTPVRKQKEIVNHEDVTSNACSNSNLCSSKFFKAQPKDLRFSWRRKLSAAAKNPLAPPANTSYALSSTNIGNSLPATHAPVSGGVTPVGTMVHAEKFSTTTTPTSFFSRKDKKKKGKRPRIRKEDISNPTNFQ</sequence>
<reference evidence="2 3" key="1">
    <citation type="submission" date="2018-11" db="EMBL/GenBank/DDBJ databases">
        <authorList>
            <consortium name="Pathogen Informatics"/>
        </authorList>
    </citation>
    <scope>NUCLEOTIDE SEQUENCE [LARGE SCALE GENOMIC DNA]</scope>
</reference>
<protein>
    <submittedName>
        <fullName evidence="2">Uncharacterized protein</fullName>
    </submittedName>
</protein>
<evidence type="ECO:0000256" key="1">
    <source>
        <dbReference type="SAM" id="MobiDB-lite"/>
    </source>
</evidence>